<organism evidence="2 3">
    <name type="scientific">Mycena pura</name>
    <dbReference type="NCBI Taxonomy" id="153505"/>
    <lineage>
        <taxon>Eukaryota</taxon>
        <taxon>Fungi</taxon>
        <taxon>Dikarya</taxon>
        <taxon>Basidiomycota</taxon>
        <taxon>Agaricomycotina</taxon>
        <taxon>Agaricomycetes</taxon>
        <taxon>Agaricomycetidae</taxon>
        <taxon>Agaricales</taxon>
        <taxon>Marasmiineae</taxon>
        <taxon>Mycenaceae</taxon>
        <taxon>Mycena</taxon>
    </lineage>
</organism>
<reference evidence="2" key="1">
    <citation type="submission" date="2023-03" db="EMBL/GenBank/DDBJ databases">
        <title>Massive genome expansion in bonnet fungi (Mycena s.s.) driven by repeated elements and novel gene families across ecological guilds.</title>
        <authorList>
            <consortium name="Lawrence Berkeley National Laboratory"/>
            <person name="Harder C.B."/>
            <person name="Miyauchi S."/>
            <person name="Viragh M."/>
            <person name="Kuo A."/>
            <person name="Thoen E."/>
            <person name="Andreopoulos B."/>
            <person name="Lu D."/>
            <person name="Skrede I."/>
            <person name="Drula E."/>
            <person name="Henrissat B."/>
            <person name="Morin E."/>
            <person name="Kohler A."/>
            <person name="Barry K."/>
            <person name="LaButti K."/>
            <person name="Morin E."/>
            <person name="Salamov A."/>
            <person name="Lipzen A."/>
            <person name="Mereny Z."/>
            <person name="Hegedus B."/>
            <person name="Baldrian P."/>
            <person name="Stursova M."/>
            <person name="Weitz H."/>
            <person name="Taylor A."/>
            <person name="Grigoriev I.V."/>
            <person name="Nagy L.G."/>
            <person name="Martin F."/>
            <person name="Kauserud H."/>
        </authorList>
    </citation>
    <scope>NUCLEOTIDE SEQUENCE</scope>
    <source>
        <strain evidence="2">9144</strain>
    </source>
</reference>
<dbReference type="EMBL" id="JARJCW010000041">
    <property type="protein sequence ID" value="KAJ7206079.1"/>
    <property type="molecule type" value="Genomic_DNA"/>
</dbReference>
<dbReference type="Proteomes" id="UP001219525">
    <property type="component" value="Unassembled WGS sequence"/>
</dbReference>
<gene>
    <name evidence="2" type="ORF">GGX14DRAFT_568535</name>
</gene>
<comment type="caution">
    <text evidence="2">The sequence shown here is derived from an EMBL/GenBank/DDBJ whole genome shotgun (WGS) entry which is preliminary data.</text>
</comment>
<evidence type="ECO:0000259" key="1">
    <source>
        <dbReference type="Pfam" id="PF20152"/>
    </source>
</evidence>
<name>A0AAD6Y8X6_9AGAR</name>
<keyword evidence="3" id="KW-1185">Reference proteome</keyword>
<feature type="domain" description="DUF6534" evidence="1">
    <location>
        <begin position="1"/>
        <end position="30"/>
    </location>
</feature>
<dbReference type="AlphaFoldDB" id="A0AAD6Y8X6"/>
<protein>
    <recommendedName>
        <fullName evidence="1">DUF6534 domain-containing protein</fullName>
    </recommendedName>
</protein>
<dbReference type="InterPro" id="IPR045339">
    <property type="entry name" value="DUF6534"/>
</dbReference>
<evidence type="ECO:0000313" key="3">
    <source>
        <dbReference type="Proteomes" id="UP001219525"/>
    </source>
</evidence>
<evidence type="ECO:0000313" key="2">
    <source>
        <dbReference type="EMBL" id="KAJ7206079.1"/>
    </source>
</evidence>
<proteinExistence type="predicted"/>
<accession>A0AAD6Y8X6</accession>
<dbReference type="Pfam" id="PF20152">
    <property type="entry name" value="DUF6534"/>
    <property type="match status" value="1"/>
</dbReference>
<sequence>MPDNLIHISFNIVVGKLYTNSLLASLNFREAARKDQDIVNSVSLPSMHASGGTGPGHQRGMANEDSFRMTANTTPELRMITISTANARDERSTHVADEKV</sequence>